<dbReference type="STRING" id="947166.A0A1D1VXN7"/>
<reference evidence="4 5" key="1">
    <citation type="journal article" date="2016" name="Nat. Commun.">
        <title>Extremotolerant tardigrade genome and improved radiotolerance of human cultured cells by tardigrade-unique protein.</title>
        <authorList>
            <person name="Hashimoto T."/>
            <person name="Horikawa D.D."/>
            <person name="Saito Y."/>
            <person name="Kuwahara H."/>
            <person name="Kozuka-Hata H."/>
            <person name="Shin-I T."/>
            <person name="Minakuchi Y."/>
            <person name="Ohishi K."/>
            <person name="Motoyama A."/>
            <person name="Aizu T."/>
            <person name="Enomoto A."/>
            <person name="Kondo K."/>
            <person name="Tanaka S."/>
            <person name="Hara Y."/>
            <person name="Koshikawa S."/>
            <person name="Sagara H."/>
            <person name="Miura T."/>
            <person name="Yokobori S."/>
            <person name="Miyagawa K."/>
            <person name="Suzuki Y."/>
            <person name="Kubo T."/>
            <person name="Oyama M."/>
            <person name="Kohara Y."/>
            <person name="Fujiyama A."/>
            <person name="Arakawa K."/>
            <person name="Katayama T."/>
            <person name="Toyoda A."/>
            <person name="Kunieda T."/>
        </authorList>
    </citation>
    <scope>NUCLEOTIDE SEQUENCE [LARGE SCALE GENOMIC DNA]</scope>
    <source>
        <strain evidence="4 5">YOKOZUNA-1</strain>
    </source>
</reference>
<dbReference type="GO" id="GO:0008061">
    <property type="term" value="F:chitin binding"/>
    <property type="evidence" value="ECO:0007669"/>
    <property type="project" value="InterPro"/>
</dbReference>
<feature type="compositionally biased region" description="Basic and acidic residues" evidence="1">
    <location>
        <begin position="32"/>
        <end position="42"/>
    </location>
</feature>
<evidence type="ECO:0000256" key="2">
    <source>
        <dbReference type="SAM" id="SignalP"/>
    </source>
</evidence>
<keyword evidence="2" id="KW-0732">Signal</keyword>
<feature type="region of interest" description="Disordered" evidence="1">
    <location>
        <begin position="23"/>
        <end position="50"/>
    </location>
</feature>
<evidence type="ECO:0000259" key="3">
    <source>
        <dbReference type="PROSITE" id="PS50940"/>
    </source>
</evidence>
<gene>
    <name evidence="4" type="primary">RvY_15912-1</name>
    <name evidence="4" type="synonym">RvY_15912.1</name>
    <name evidence="4" type="ORF">RvY_15912</name>
</gene>
<feature type="compositionally biased region" description="Polar residues" evidence="1">
    <location>
        <begin position="348"/>
        <end position="362"/>
    </location>
</feature>
<dbReference type="PANTHER" id="PTHR22933">
    <property type="entry name" value="FI18007P1-RELATED"/>
    <property type="match status" value="1"/>
</dbReference>
<dbReference type="AlphaFoldDB" id="A0A1D1VXN7"/>
<dbReference type="InterPro" id="IPR002557">
    <property type="entry name" value="Chitin-bd_dom"/>
</dbReference>
<feature type="region of interest" description="Disordered" evidence="1">
    <location>
        <begin position="269"/>
        <end position="362"/>
    </location>
</feature>
<dbReference type="PROSITE" id="PS50940">
    <property type="entry name" value="CHIT_BIND_II"/>
    <property type="match status" value="1"/>
</dbReference>
<name>A0A1D1VXN7_RAMVA</name>
<evidence type="ECO:0000313" key="5">
    <source>
        <dbReference type="Proteomes" id="UP000186922"/>
    </source>
</evidence>
<dbReference type="Proteomes" id="UP000186922">
    <property type="component" value="Unassembled WGS sequence"/>
</dbReference>
<comment type="caution">
    <text evidence="4">The sequence shown here is derived from an EMBL/GenBank/DDBJ whole genome shotgun (WGS) entry which is preliminary data.</text>
</comment>
<evidence type="ECO:0000313" key="4">
    <source>
        <dbReference type="EMBL" id="GAV05841.1"/>
    </source>
</evidence>
<organism evidence="4 5">
    <name type="scientific">Ramazzottius varieornatus</name>
    <name type="common">Water bear</name>
    <name type="synonym">Tardigrade</name>
    <dbReference type="NCBI Taxonomy" id="947166"/>
    <lineage>
        <taxon>Eukaryota</taxon>
        <taxon>Metazoa</taxon>
        <taxon>Ecdysozoa</taxon>
        <taxon>Tardigrada</taxon>
        <taxon>Eutardigrada</taxon>
        <taxon>Parachela</taxon>
        <taxon>Hypsibioidea</taxon>
        <taxon>Ramazzottiidae</taxon>
        <taxon>Ramazzottius</taxon>
    </lineage>
</organism>
<dbReference type="GO" id="GO:0005576">
    <property type="term" value="C:extracellular region"/>
    <property type="evidence" value="ECO:0007669"/>
    <property type="project" value="InterPro"/>
</dbReference>
<dbReference type="OrthoDB" id="10059269at2759"/>
<sequence length="362" mass="40565">MRSLPAILLCSCLLFIGTNAQSQKKSHHRRSKSESKRGDHNSARRSAAYNPEVRPEAASMYLRTSASSPVPGPPPQNPLVWDALDILRGRPPLTAKEAIDVMAYAQGGKDYPVYLEVPKTYFSCGNAKPGFYADLDTYCQVYHRCDIGGKQTTYLCPTKTLFNQVTLVCDWFYNVNCQNSRQFIEYSNSRLYYPQWQLLDTQENYVLPFLQQGTVPQLQGPPPVLYGPGKQPPGNQAYTQNINGHENPDYQMSVVIRNPQMVPDYNIEESRNKEYLDQGSTVSLPMEQPMEVRRDPSPEQMAQQASEQAWRQQFRQGPEPDKPPAAPAPSVNVTVSLGDSPSAPVVKISNQQAPSYAQEQTA</sequence>
<dbReference type="InterPro" id="IPR052976">
    <property type="entry name" value="Scoloptoxin-like"/>
</dbReference>
<dbReference type="SMART" id="SM00494">
    <property type="entry name" value="ChtBD2"/>
    <property type="match status" value="1"/>
</dbReference>
<dbReference type="EMBL" id="BDGG01000012">
    <property type="protein sequence ID" value="GAV05841.1"/>
    <property type="molecule type" value="Genomic_DNA"/>
</dbReference>
<feature type="chain" id="PRO_5008898958" description="Chitin-binding type-2 domain-containing protein" evidence="2">
    <location>
        <begin position="21"/>
        <end position="362"/>
    </location>
</feature>
<dbReference type="SUPFAM" id="SSF57625">
    <property type="entry name" value="Invertebrate chitin-binding proteins"/>
    <property type="match status" value="1"/>
</dbReference>
<evidence type="ECO:0000256" key="1">
    <source>
        <dbReference type="SAM" id="MobiDB-lite"/>
    </source>
</evidence>
<dbReference type="Pfam" id="PF01607">
    <property type="entry name" value="CBM_14"/>
    <property type="match status" value="1"/>
</dbReference>
<dbReference type="InterPro" id="IPR036508">
    <property type="entry name" value="Chitin-bd_dom_sf"/>
</dbReference>
<feature type="domain" description="Chitin-binding type-2" evidence="3">
    <location>
        <begin position="121"/>
        <end position="179"/>
    </location>
</feature>
<feature type="compositionally biased region" description="Polar residues" evidence="1">
    <location>
        <begin position="300"/>
        <end position="315"/>
    </location>
</feature>
<keyword evidence="5" id="KW-1185">Reference proteome</keyword>
<accession>A0A1D1VXN7</accession>
<dbReference type="Gene3D" id="2.170.140.10">
    <property type="entry name" value="Chitin binding domain"/>
    <property type="match status" value="1"/>
</dbReference>
<feature type="signal peptide" evidence="2">
    <location>
        <begin position="1"/>
        <end position="20"/>
    </location>
</feature>
<dbReference type="PANTHER" id="PTHR22933:SF31">
    <property type="entry name" value="FI18007P1"/>
    <property type="match status" value="1"/>
</dbReference>
<proteinExistence type="predicted"/>
<protein>
    <recommendedName>
        <fullName evidence="3">Chitin-binding type-2 domain-containing protein</fullName>
    </recommendedName>
</protein>